<name>A0A0S2MPV0_9CUCU</name>
<evidence type="ECO:0000256" key="5">
    <source>
        <dbReference type="ARBA" id="ARBA00022448"/>
    </source>
</evidence>
<keyword evidence="8" id="KW-1278">Translocase</keyword>
<keyword evidence="5" id="KW-0813">Transport</keyword>
<evidence type="ECO:0000256" key="11">
    <source>
        <dbReference type="ARBA" id="ARBA00023027"/>
    </source>
</evidence>
<dbReference type="GO" id="GO:0031966">
    <property type="term" value="C:mitochondrial membrane"/>
    <property type="evidence" value="ECO:0007669"/>
    <property type="project" value="UniProtKB-SubCell"/>
</dbReference>
<keyword evidence="6" id="KW-0679">Respiratory chain</keyword>
<gene>
    <name evidence="17" type="primary">nad6</name>
</gene>
<organism evidence="17">
    <name type="scientific">Strongylium suspicax</name>
    <dbReference type="NCBI Taxonomy" id="1205598"/>
    <lineage>
        <taxon>Eukaryota</taxon>
        <taxon>Metazoa</taxon>
        <taxon>Ecdysozoa</taxon>
        <taxon>Arthropoda</taxon>
        <taxon>Hexapoda</taxon>
        <taxon>Insecta</taxon>
        <taxon>Pterygota</taxon>
        <taxon>Neoptera</taxon>
        <taxon>Endopterygota</taxon>
        <taxon>Coleoptera</taxon>
        <taxon>Polyphaga</taxon>
        <taxon>Cucujiformia</taxon>
        <taxon>Tenebrionidae</taxon>
        <taxon>Stenochiinae</taxon>
        <taxon>Strongylium</taxon>
    </lineage>
</organism>
<reference evidence="17" key="1">
    <citation type="submission" date="2012-06" db="EMBL/GenBank/DDBJ databases">
        <title>Mitogenomics of the Coleoptera under dense taxon sampling.</title>
        <authorList>
            <person name="Timmermans M.J.T.N."/>
            <person name="Lim J."/>
            <person name="Dodsworth S."/>
            <person name="Haran J."/>
            <person name="Ahrens D."/>
            <person name="Bocak L."/>
            <person name="London A."/>
            <person name="Culverwell L."/>
            <person name="Vogler A.P."/>
        </authorList>
    </citation>
    <scope>NUCLEOTIDE SEQUENCE</scope>
</reference>
<sequence length="163" mass="18647">MLTILSINLTMTALFPMMKHPLSMGMILLIQTTLISMITSSLNQNSWFSYILFLIMIGGMLILFMYMTSVASNEKFKMNNKLAAVMLMIPAIITMASEKINTSFTNSETQNMYSMPEPNMFMNKYINFPLSMILIFMMIYLLLALIATVKITKFKQGSIRQMN</sequence>
<feature type="transmembrane region" description="Helical" evidence="16">
    <location>
        <begin position="47"/>
        <end position="66"/>
    </location>
</feature>
<keyword evidence="11" id="KW-0520">NAD</keyword>
<evidence type="ECO:0000256" key="12">
    <source>
        <dbReference type="ARBA" id="ARBA00023128"/>
    </source>
</evidence>
<keyword evidence="9" id="KW-0249">Electron transport</keyword>
<protein>
    <recommendedName>
        <fullName evidence="4">NADH-ubiquinone oxidoreductase chain 6</fullName>
        <ecNumber evidence="3">7.1.1.2</ecNumber>
    </recommendedName>
    <alternativeName>
        <fullName evidence="14">NADH dehydrogenase subunit 6</fullName>
    </alternativeName>
</protein>
<keyword evidence="13 16" id="KW-0472">Membrane</keyword>
<evidence type="ECO:0000256" key="14">
    <source>
        <dbReference type="ARBA" id="ARBA00031019"/>
    </source>
</evidence>
<comment type="catalytic activity">
    <reaction evidence="15">
        <text>a ubiquinone + NADH + 5 H(+)(in) = a ubiquinol + NAD(+) + 4 H(+)(out)</text>
        <dbReference type="Rhea" id="RHEA:29091"/>
        <dbReference type="Rhea" id="RHEA-COMP:9565"/>
        <dbReference type="Rhea" id="RHEA-COMP:9566"/>
        <dbReference type="ChEBI" id="CHEBI:15378"/>
        <dbReference type="ChEBI" id="CHEBI:16389"/>
        <dbReference type="ChEBI" id="CHEBI:17976"/>
        <dbReference type="ChEBI" id="CHEBI:57540"/>
        <dbReference type="ChEBI" id="CHEBI:57945"/>
        <dbReference type="EC" id="7.1.1.2"/>
    </reaction>
</comment>
<evidence type="ECO:0000256" key="13">
    <source>
        <dbReference type="ARBA" id="ARBA00023136"/>
    </source>
</evidence>
<dbReference type="EMBL" id="JX412780">
    <property type="protein sequence ID" value="ALO76750.1"/>
    <property type="molecule type" value="Genomic_DNA"/>
</dbReference>
<dbReference type="EC" id="7.1.1.2" evidence="3"/>
<feature type="transmembrane region" description="Helical" evidence="16">
    <location>
        <begin position="21"/>
        <end position="41"/>
    </location>
</feature>
<evidence type="ECO:0000256" key="6">
    <source>
        <dbReference type="ARBA" id="ARBA00022660"/>
    </source>
</evidence>
<evidence type="ECO:0000313" key="17">
    <source>
        <dbReference type="EMBL" id="ALO76750.1"/>
    </source>
</evidence>
<comment type="similarity">
    <text evidence="2">Belongs to the complex I subunit 6 family.</text>
</comment>
<dbReference type="PANTHER" id="PTHR11435">
    <property type="entry name" value="NADH UBIQUINONE OXIDOREDUCTASE SUBUNIT ND6"/>
    <property type="match status" value="1"/>
</dbReference>
<feature type="transmembrane region" description="Helical" evidence="16">
    <location>
        <begin position="125"/>
        <end position="149"/>
    </location>
</feature>
<evidence type="ECO:0000256" key="16">
    <source>
        <dbReference type="SAM" id="Phobius"/>
    </source>
</evidence>
<evidence type="ECO:0000256" key="8">
    <source>
        <dbReference type="ARBA" id="ARBA00022967"/>
    </source>
</evidence>
<dbReference type="InterPro" id="IPR050269">
    <property type="entry name" value="ComplexI_Subunit6"/>
</dbReference>
<evidence type="ECO:0000256" key="1">
    <source>
        <dbReference type="ARBA" id="ARBA00004225"/>
    </source>
</evidence>
<keyword evidence="7 16" id="KW-0812">Transmembrane</keyword>
<evidence type="ECO:0000256" key="7">
    <source>
        <dbReference type="ARBA" id="ARBA00022692"/>
    </source>
</evidence>
<proteinExistence type="inferred from homology"/>
<evidence type="ECO:0000256" key="3">
    <source>
        <dbReference type="ARBA" id="ARBA00012944"/>
    </source>
</evidence>
<dbReference type="GO" id="GO:0008137">
    <property type="term" value="F:NADH dehydrogenase (ubiquinone) activity"/>
    <property type="evidence" value="ECO:0007669"/>
    <property type="project" value="UniProtKB-EC"/>
</dbReference>
<evidence type="ECO:0000256" key="9">
    <source>
        <dbReference type="ARBA" id="ARBA00022982"/>
    </source>
</evidence>
<comment type="subcellular location">
    <subcellularLocation>
        <location evidence="1">Mitochondrion membrane</location>
        <topology evidence="1">Multi-pass membrane protein</topology>
    </subcellularLocation>
</comment>
<evidence type="ECO:0000256" key="10">
    <source>
        <dbReference type="ARBA" id="ARBA00022989"/>
    </source>
</evidence>
<evidence type="ECO:0000256" key="15">
    <source>
        <dbReference type="ARBA" id="ARBA00049551"/>
    </source>
</evidence>
<evidence type="ECO:0000256" key="2">
    <source>
        <dbReference type="ARBA" id="ARBA00005698"/>
    </source>
</evidence>
<evidence type="ECO:0000256" key="4">
    <source>
        <dbReference type="ARBA" id="ARBA00021095"/>
    </source>
</evidence>
<accession>A0A0S2MPV0</accession>
<feature type="transmembrane region" description="Helical" evidence="16">
    <location>
        <begin position="78"/>
        <end position="97"/>
    </location>
</feature>
<dbReference type="AlphaFoldDB" id="A0A0S2MPV0"/>
<keyword evidence="10 16" id="KW-1133">Transmembrane helix</keyword>
<geneLocation type="mitochondrion" evidence="17"/>
<keyword evidence="12 17" id="KW-0496">Mitochondrion</keyword>
<dbReference type="PANTHER" id="PTHR11435:SF1">
    <property type="entry name" value="NADH-UBIQUINONE OXIDOREDUCTASE CHAIN 6"/>
    <property type="match status" value="1"/>
</dbReference>